<organism evidence="1">
    <name type="scientific">Absidia glauca</name>
    <name type="common">Pin mould</name>
    <dbReference type="NCBI Taxonomy" id="4829"/>
    <lineage>
        <taxon>Eukaryota</taxon>
        <taxon>Fungi</taxon>
        <taxon>Fungi incertae sedis</taxon>
        <taxon>Mucoromycota</taxon>
        <taxon>Mucoromycotina</taxon>
        <taxon>Mucoromycetes</taxon>
        <taxon>Mucorales</taxon>
        <taxon>Cunninghamellaceae</taxon>
        <taxon>Absidia</taxon>
    </lineage>
</organism>
<dbReference type="InParanoid" id="A0A163JI02"/>
<reference evidence="1" key="1">
    <citation type="submission" date="2016-04" db="EMBL/GenBank/DDBJ databases">
        <authorList>
            <person name="Evans L.H."/>
            <person name="Alamgir A."/>
            <person name="Owens N."/>
            <person name="Weber N.D."/>
            <person name="Virtaneva K."/>
            <person name="Barbian K."/>
            <person name="Babar A."/>
            <person name="Rosenke K."/>
        </authorList>
    </citation>
    <scope>NUCLEOTIDE SEQUENCE [LARGE SCALE GENOMIC DNA]</scope>
    <source>
        <strain evidence="1">CBS 101.48</strain>
    </source>
</reference>
<protein>
    <submittedName>
        <fullName evidence="1">Uncharacterized protein</fullName>
    </submittedName>
</protein>
<sequence length="55" mass="6409">MQTKAKCELLFTNALDTEWKSSLYIEFQVKNEQQQQRLRSSLALGIETVIMEMVS</sequence>
<keyword evidence="2" id="KW-1185">Reference proteome</keyword>
<dbReference type="EMBL" id="LT552769">
    <property type="protein sequence ID" value="SAL99494.1"/>
    <property type="molecule type" value="Genomic_DNA"/>
</dbReference>
<dbReference type="AlphaFoldDB" id="A0A163JI02"/>
<feature type="non-terminal residue" evidence="1">
    <location>
        <position position="55"/>
    </location>
</feature>
<name>A0A163JI02_ABSGL</name>
<gene>
    <name evidence="1" type="primary">ABSGL_05119.1 scaffold 6470</name>
</gene>
<evidence type="ECO:0000313" key="1">
    <source>
        <dbReference type="EMBL" id="SAL99494.1"/>
    </source>
</evidence>
<accession>A0A163JI02</accession>
<evidence type="ECO:0000313" key="2">
    <source>
        <dbReference type="Proteomes" id="UP000078561"/>
    </source>
</evidence>
<dbReference type="Proteomes" id="UP000078561">
    <property type="component" value="Unassembled WGS sequence"/>
</dbReference>
<proteinExistence type="predicted"/>